<evidence type="ECO:0000259" key="2">
    <source>
        <dbReference type="Pfam" id="PF02541"/>
    </source>
</evidence>
<dbReference type="GO" id="GO:0016462">
    <property type="term" value="F:pyrophosphatase activity"/>
    <property type="evidence" value="ECO:0007669"/>
    <property type="project" value="TreeGrafter"/>
</dbReference>
<dbReference type="Pfam" id="PF02541">
    <property type="entry name" value="Ppx-GppA"/>
    <property type="match status" value="1"/>
</dbReference>
<dbReference type="PANTHER" id="PTHR30005:SF0">
    <property type="entry name" value="RETROGRADE REGULATION PROTEIN 2"/>
    <property type="match status" value="1"/>
</dbReference>
<evidence type="ECO:0000313" key="3">
    <source>
        <dbReference type="EMBL" id="KUK35891.1"/>
    </source>
</evidence>
<feature type="domain" description="Ppx/GppA phosphatase N-terminal" evidence="2">
    <location>
        <begin position="32"/>
        <end position="308"/>
    </location>
</feature>
<dbReference type="InterPro" id="IPR043129">
    <property type="entry name" value="ATPase_NBD"/>
</dbReference>
<evidence type="ECO:0000313" key="4">
    <source>
        <dbReference type="Proteomes" id="UP000053326"/>
    </source>
</evidence>
<dbReference type="Gene3D" id="3.30.420.40">
    <property type="match status" value="1"/>
</dbReference>
<dbReference type="InterPro" id="IPR050273">
    <property type="entry name" value="GppA/Ppx_hydrolase"/>
</dbReference>
<name>A0A124FK25_9THEO</name>
<gene>
    <name evidence="3" type="ORF">XD66_1400</name>
</gene>
<accession>A0A124FK25</accession>
<dbReference type="CDD" id="cd24054">
    <property type="entry name" value="ASKHA_NBD_AaPPX-GppA_MtPPX2-like"/>
    <property type="match status" value="1"/>
</dbReference>
<dbReference type="AlphaFoldDB" id="A0A124FK25"/>
<dbReference type="Gene3D" id="3.30.420.150">
    <property type="entry name" value="Exopolyphosphatase. Domain 2"/>
    <property type="match status" value="1"/>
</dbReference>
<dbReference type="InterPro" id="IPR003695">
    <property type="entry name" value="Ppx_GppA_N"/>
</dbReference>
<dbReference type="PANTHER" id="PTHR30005">
    <property type="entry name" value="EXOPOLYPHOSPHATASE"/>
    <property type="match status" value="1"/>
</dbReference>
<protein>
    <submittedName>
        <fullName evidence="3">Bifunctional 3-dehydroquinate synthase/phosphatase AroB</fullName>
    </submittedName>
</protein>
<comment type="caution">
    <text evidence="3">The sequence shown here is derived from an EMBL/GenBank/DDBJ whole genome shotgun (WGS) entry which is preliminary data.</text>
</comment>
<reference evidence="4" key="1">
    <citation type="journal article" date="2015" name="MBio">
        <title>Genome-Resolved Metagenomic Analysis Reveals Roles for Candidate Phyla and Other Microbial Community Members in Biogeochemical Transformations in Oil Reservoirs.</title>
        <authorList>
            <person name="Hu P."/>
            <person name="Tom L."/>
            <person name="Singh A."/>
            <person name="Thomas B.C."/>
            <person name="Baker B.J."/>
            <person name="Piceno Y.M."/>
            <person name="Andersen G.L."/>
            <person name="Banfield J.F."/>
        </authorList>
    </citation>
    <scope>NUCLEOTIDE SEQUENCE [LARGE SCALE GENOMIC DNA]</scope>
</reference>
<dbReference type="SUPFAM" id="SSF53067">
    <property type="entry name" value="Actin-like ATPase domain"/>
    <property type="match status" value="2"/>
</dbReference>
<proteinExistence type="inferred from homology"/>
<organism evidence="3 4">
    <name type="scientific">Thermacetogenium phaeum</name>
    <dbReference type="NCBI Taxonomy" id="85874"/>
    <lineage>
        <taxon>Bacteria</taxon>
        <taxon>Bacillati</taxon>
        <taxon>Bacillota</taxon>
        <taxon>Clostridia</taxon>
        <taxon>Thermoanaerobacterales</taxon>
        <taxon>Thermoanaerobacteraceae</taxon>
        <taxon>Thermacetogenium</taxon>
    </lineage>
</organism>
<dbReference type="PATRIC" id="fig|85874.4.peg.978"/>
<dbReference type="EMBL" id="LGFO01000221">
    <property type="protein sequence ID" value="KUK35891.1"/>
    <property type="molecule type" value="Genomic_DNA"/>
</dbReference>
<comment type="similarity">
    <text evidence="1">Belongs to the GppA/Ppx family.</text>
</comment>
<sequence length="310" mass="33309">MNGKSATRGIFMSAYSERYAAIDVGTNSCRLLIADVGEGRLVPVLFTLRMTRIGEGASEKGCLQQEPVRRTVAALQEFLSLARSYGVSRIRAVATSAVREAANAAFFLERARDEAGLVVEVISGEEEARLNYVGACRSLSLGRRAAVIDIGGGSTEFTYPLAEGGGNALFCRSVPLGAVRLTEHPLLLSEILGSLKSALDDLREFRQDLVGVGGTVTTLAAVDQDLEEYDPGRIQGYYLTKAAVERIMFSLAAKNTEERKRVPGLQPERADIIVAGTTILWAILTYLGAPGITVSEADLLHGIILEMISL</sequence>
<dbReference type="Proteomes" id="UP000053326">
    <property type="component" value="Unassembled WGS sequence"/>
</dbReference>
<evidence type="ECO:0000256" key="1">
    <source>
        <dbReference type="ARBA" id="ARBA00007125"/>
    </source>
</evidence>